<evidence type="ECO:0000313" key="7">
    <source>
        <dbReference type="Proteomes" id="UP000239710"/>
    </source>
</evidence>
<dbReference type="RefSeq" id="WP_065470399.1">
    <property type="nucleotide sequence ID" value="NZ_FLTX01000117.1"/>
</dbReference>
<keyword evidence="7" id="KW-1185">Reference proteome</keyword>
<evidence type="ECO:0000256" key="1">
    <source>
        <dbReference type="SAM" id="MobiDB-lite"/>
    </source>
</evidence>
<feature type="compositionally biased region" description="Polar residues" evidence="1">
    <location>
        <begin position="96"/>
        <end position="106"/>
    </location>
</feature>
<protein>
    <submittedName>
        <fullName evidence="4">DUF4124 domain-containing protein</fullName>
    </submittedName>
</protein>
<dbReference type="EMBL" id="FLTX01000117">
    <property type="protein sequence ID" value="SBV53329.1"/>
    <property type="molecule type" value="Genomic_DNA"/>
</dbReference>
<feature type="domain" description="DUF4124" evidence="3">
    <location>
        <begin position="12"/>
        <end position="66"/>
    </location>
</feature>
<organism evidence="5 6">
    <name type="scientific">Xanthomonas bromi</name>
    <dbReference type="NCBI Taxonomy" id="56449"/>
    <lineage>
        <taxon>Bacteria</taxon>
        <taxon>Pseudomonadati</taxon>
        <taxon>Pseudomonadota</taxon>
        <taxon>Gammaproteobacteria</taxon>
        <taxon>Lysobacterales</taxon>
        <taxon>Lysobacteraceae</taxon>
        <taxon>Xanthomonas</taxon>
    </lineage>
</organism>
<evidence type="ECO:0000313" key="4">
    <source>
        <dbReference type="EMBL" id="PPV04635.1"/>
    </source>
</evidence>
<gene>
    <name evidence="5" type="ORF">XBLMG947_4159</name>
    <name evidence="4" type="ORF">XbrCFBP1976_21225</name>
</gene>
<keyword evidence="2" id="KW-0732">Signal</keyword>
<sequence length="211" mass="22390">MKIFKPLLGAAVCAFAVFAANAQVHRCTDAAGKTVYADVPCAANQTGALLERPKSAKEITRERAQAAGALERKHQDRAAERGEQEFQQRQPAEASSVAQNGTSVSPADTPACRSAQKELEFVSSIRTLSQDEKRMRTNAAIAQVNASCGSNTPLMQEPPKIISTPVPTITSCDAGFCYDTAGAIYRKSGPDVLTGPTGRNCSRAGTGWNCQ</sequence>
<dbReference type="InterPro" id="IPR025392">
    <property type="entry name" value="DUF4124"/>
</dbReference>
<feature type="region of interest" description="Disordered" evidence="1">
    <location>
        <begin position="52"/>
        <end position="110"/>
    </location>
</feature>
<evidence type="ECO:0000256" key="2">
    <source>
        <dbReference type="SAM" id="SignalP"/>
    </source>
</evidence>
<name>A0A1C3NSE8_9XANT</name>
<feature type="signal peptide" evidence="2">
    <location>
        <begin position="1"/>
        <end position="22"/>
    </location>
</feature>
<proteinExistence type="predicted"/>
<dbReference type="EMBL" id="MDCE01000078">
    <property type="protein sequence ID" value="PPV04635.1"/>
    <property type="molecule type" value="Genomic_DNA"/>
</dbReference>
<dbReference type="STRING" id="56449.XBLMG947_4159"/>
<dbReference type="Pfam" id="PF13511">
    <property type="entry name" value="DUF4124"/>
    <property type="match status" value="1"/>
</dbReference>
<dbReference type="Proteomes" id="UP000239710">
    <property type="component" value="Unassembled WGS sequence"/>
</dbReference>
<dbReference type="Proteomes" id="UP000092503">
    <property type="component" value="Unassembled WGS sequence"/>
</dbReference>
<reference evidence="4 7" key="2">
    <citation type="submission" date="2016-08" db="EMBL/GenBank/DDBJ databases">
        <title>Evolution of the type three secretion system and type three effector repertoires in Xanthomonas.</title>
        <authorList>
            <person name="Merda D."/>
            <person name="Briand M."/>
            <person name="Bosis E."/>
            <person name="Rousseau C."/>
            <person name="Portier P."/>
            <person name="Jacques M.-A."/>
            <person name="Fischer-Le Saux M."/>
        </authorList>
    </citation>
    <scope>NUCLEOTIDE SEQUENCE [LARGE SCALE GENOMIC DNA]</scope>
    <source>
        <strain evidence="4 7">CFBP1976</strain>
    </source>
</reference>
<feature type="compositionally biased region" description="Basic and acidic residues" evidence="1">
    <location>
        <begin position="52"/>
        <end position="86"/>
    </location>
</feature>
<evidence type="ECO:0000259" key="3">
    <source>
        <dbReference type="Pfam" id="PF13511"/>
    </source>
</evidence>
<evidence type="ECO:0000313" key="5">
    <source>
        <dbReference type="EMBL" id="SBV53329.1"/>
    </source>
</evidence>
<reference evidence="5 6" key="1">
    <citation type="submission" date="2016-06" db="EMBL/GenBank/DDBJ databases">
        <authorList>
            <person name="Kjaerup R.B."/>
            <person name="Dalgaard T.S."/>
            <person name="Juul-Madsen H.R."/>
        </authorList>
    </citation>
    <scope>NUCLEOTIDE SEQUENCE [LARGE SCALE GENOMIC DNA]</scope>
    <source>
        <strain evidence="5">LMG947</strain>
    </source>
</reference>
<feature type="chain" id="PRO_5008679452" evidence="2">
    <location>
        <begin position="23"/>
        <end position="211"/>
    </location>
</feature>
<dbReference type="AlphaFoldDB" id="A0A1C3NSE8"/>
<evidence type="ECO:0000313" key="6">
    <source>
        <dbReference type="Proteomes" id="UP000092503"/>
    </source>
</evidence>
<accession>A0A1C3NSE8</accession>